<evidence type="ECO:0000313" key="2">
    <source>
        <dbReference type="Proteomes" id="UP001220324"/>
    </source>
</evidence>
<dbReference type="AlphaFoldDB" id="A0AAD6GLS3"/>
<evidence type="ECO:0000313" key="1">
    <source>
        <dbReference type="EMBL" id="KAJ5556998.1"/>
    </source>
</evidence>
<comment type="caution">
    <text evidence="1">The sequence shown here is derived from an EMBL/GenBank/DDBJ whole genome shotgun (WGS) entry which is preliminary data.</text>
</comment>
<dbReference type="Proteomes" id="UP001220324">
    <property type="component" value="Unassembled WGS sequence"/>
</dbReference>
<proteinExistence type="predicted"/>
<reference evidence="1 2" key="1">
    <citation type="journal article" date="2023" name="IMA Fungus">
        <title>Comparative genomic study of the Penicillium genus elucidates a diverse pangenome and 15 lateral gene transfer events.</title>
        <authorList>
            <person name="Petersen C."/>
            <person name="Sorensen T."/>
            <person name="Nielsen M.R."/>
            <person name="Sondergaard T.E."/>
            <person name="Sorensen J.L."/>
            <person name="Fitzpatrick D.A."/>
            <person name="Frisvad J.C."/>
            <person name="Nielsen K.L."/>
        </authorList>
    </citation>
    <scope>NUCLEOTIDE SEQUENCE [LARGE SCALE GENOMIC DNA]</scope>
    <source>
        <strain evidence="1 2">IBT 35679</strain>
    </source>
</reference>
<keyword evidence="2" id="KW-1185">Reference proteome</keyword>
<dbReference type="PANTHER" id="PTHR38797:SF4">
    <property type="entry name" value="NUCLEAR PORE COMPLEX PROTEIN NUP85"/>
    <property type="match status" value="1"/>
</dbReference>
<gene>
    <name evidence="1" type="ORF">N7494_000913</name>
</gene>
<name>A0AAD6GLS3_9EURO</name>
<dbReference type="PANTHER" id="PTHR38797">
    <property type="entry name" value="NUCLEAR PORE COMPLEX PROTEIN NUP85-RELATED"/>
    <property type="match status" value="1"/>
</dbReference>
<accession>A0AAD6GLS3</accession>
<protein>
    <submittedName>
        <fullName evidence="1">Uncharacterized protein</fullName>
    </submittedName>
</protein>
<dbReference type="InterPro" id="IPR022085">
    <property type="entry name" value="OpdG"/>
</dbReference>
<dbReference type="InterPro" id="IPR053204">
    <property type="entry name" value="Oxopyrrolidines_Biosynth-assoc"/>
</dbReference>
<organism evidence="1 2">
    <name type="scientific">Penicillium frequentans</name>
    <dbReference type="NCBI Taxonomy" id="3151616"/>
    <lineage>
        <taxon>Eukaryota</taxon>
        <taxon>Fungi</taxon>
        <taxon>Dikarya</taxon>
        <taxon>Ascomycota</taxon>
        <taxon>Pezizomycotina</taxon>
        <taxon>Eurotiomycetes</taxon>
        <taxon>Eurotiomycetidae</taxon>
        <taxon>Eurotiales</taxon>
        <taxon>Aspergillaceae</taxon>
        <taxon>Penicillium</taxon>
    </lineage>
</organism>
<dbReference type="EMBL" id="JAQIZZ010000001">
    <property type="protein sequence ID" value="KAJ5556998.1"/>
    <property type="molecule type" value="Genomic_DNA"/>
</dbReference>
<sequence length="356" mass="39671">MSDQPLDISRAGQCAIPKHGTEHRVSFAPKLASPGENFDDIRNFILSIGELYHQGHWYTTELEAGLHDAWNMLVQTSKVTPATSPEQDKLVILVLTIGALRMFSHTNESSEGKSQDIPFSHGDPSRNNNLPFFAQELQNEWIMKSQQYTSCERESLAVFTAKLYAAGLFENELSFVALWLLKKTLEEDLPLRNDANEDDGITQCDGLILKPAVAELLPACFAWLANANFKLLTAAAESYNPCQSASMISDNEAQTKPGSLAVKANIRSSGFSISRWVFWRFRVKELPSCADEEISQLARQIFNEMIHTGVVLGIDVHGEENYLNKVHEAVSIEFKARGMTECVDASDVSINLDWAD</sequence>
<dbReference type="Pfam" id="PF12311">
    <property type="entry name" value="DUF3632"/>
    <property type="match status" value="1"/>
</dbReference>